<sequence>MSGPDILDKIDAFKAEAVKTLLDIKTAILGINVEIGNLKVDIASVKSEIGTVKAKVCATAPVPPPVPPTPPPPVPPIPGPTGGFMFDPSVGFPLPSYESGKMTPESFLVEVEEFLTFKGVPQAQWHALAGRFFKPETDISCWWRAKKSSFTTWNAFKTSFKSYESCDYNYDQLLAKLYTKHQKLDDAFETFAWEMHSLFMRVDPKTQQTTIIERILSSCISELSTELRPMKCTTVEDLVKQARVVINTLNRTRKYEKKPILRARQSDPIHKVNENKPIKSGYSHPWPRTPENSSEANKNAKDAIAQNANEKVNGEKRQEQKYCNFHKSHGHNTSECRNKPKDETNNKTDGSLLNANGNLNC</sequence>
<reference evidence="2 3" key="1">
    <citation type="submission" date="2024-08" db="EMBL/GenBank/DDBJ databases">
        <authorList>
            <person name="Cucini C."/>
            <person name="Frati F."/>
        </authorList>
    </citation>
    <scope>NUCLEOTIDE SEQUENCE [LARGE SCALE GENOMIC DNA]</scope>
</reference>
<feature type="region of interest" description="Disordered" evidence="1">
    <location>
        <begin position="257"/>
        <end position="299"/>
    </location>
</feature>
<dbReference type="EMBL" id="CAXLJM020000040">
    <property type="protein sequence ID" value="CAL8108877.1"/>
    <property type="molecule type" value="Genomic_DNA"/>
</dbReference>
<feature type="region of interest" description="Disordered" evidence="1">
    <location>
        <begin position="325"/>
        <end position="361"/>
    </location>
</feature>
<organism evidence="2 3">
    <name type="scientific">Orchesella dallaii</name>
    <dbReference type="NCBI Taxonomy" id="48710"/>
    <lineage>
        <taxon>Eukaryota</taxon>
        <taxon>Metazoa</taxon>
        <taxon>Ecdysozoa</taxon>
        <taxon>Arthropoda</taxon>
        <taxon>Hexapoda</taxon>
        <taxon>Collembola</taxon>
        <taxon>Entomobryomorpha</taxon>
        <taxon>Entomobryoidea</taxon>
        <taxon>Orchesellidae</taxon>
        <taxon>Orchesellinae</taxon>
        <taxon>Orchesella</taxon>
    </lineage>
</organism>
<comment type="caution">
    <text evidence="2">The sequence shown here is derived from an EMBL/GenBank/DDBJ whole genome shotgun (WGS) entry which is preliminary data.</text>
</comment>
<name>A0ABP1QNE2_9HEXA</name>
<proteinExistence type="predicted"/>
<keyword evidence="3" id="KW-1185">Reference proteome</keyword>
<evidence type="ECO:0000256" key="1">
    <source>
        <dbReference type="SAM" id="MobiDB-lite"/>
    </source>
</evidence>
<dbReference type="Proteomes" id="UP001642540">
    <property type="component" value="Unassembled WGS sequence"/>
</dbReference>
<gene>
    <name evidence="2" type="ORF">ODALV1_LOCUS13120</name>
</gene>
<evidence type="ECO:0000313" key="3">
    <source>
        <dbReference type="Proteomes" id="UP001642540"/>
    </source>
</evidence>
<feature type="compositionally biased region" description="Polar residues" evidence="1">
    <location>
        <begin position="347"/>
        <end position="361"/>
    </location>
</feature>
<feature type="compositionally biased region" description="Basic and acidic residues" evidence="1">
    <location>
        <begin position="332"/>
        <end position="346"/>
    </location>
</feature>
<evidence type="ECO:0000313" key="2">
    <source>
        <dbReference type="EMBL" id="CAL8108877.1"/>
    </source>
</evidence>
<feature type="compositionally biased region" description="Basic and acidic residues" evidence="1">
    <location>
        <begin position="264"/>
        <end position="277"/>
    </location>
</feature>
<evidence type="ECO:0008006" key="4">
    <source>
        <dbReference type="Google" id="ProtNLM"/>
    </source>
</evidence>
<protein>
    <recommendedName>
        <fullName evidence="4">Retrotransposon gag domain-containing protein</fullName>
    </recommendedName>
</protein>
<accession>A0ABP1QNE2</accession>